<feature type="region of interest" description="Disordered" evidence="1">
    <location>
        <begin position="1"/>
        <end position="85"/>
    </location>
</feature>
<organism evidence="2 3">
    <name type="scientific">Variovorax guangxiensis</name>
    <dbReference type="NCBI Taxonomy" id="1775474"/>
    <lineage>
        <taxon>Bacteria</taxon>
        <taxon>Pseudomonadati</taxon>
        <taxon>Pseudomonadota</taxon>
        <taxon>Betaproteobacteria</taxon>
        <taxon>Burkholderiales</taxon>
        <taxon>Comamonadaceae</taxon>
        <taxon>Variovorax</taxon>
    </lineage>
</organism>
<gene>
    <name evidence="2" type="ORF">EAH82_20225</name>
</gene>
<dbReference type="Proteomes" id="UP000319212">
    <property type="component" value="Unassembled WGS sequence"/>
</dbReference>
<evidence type="ECO:0000313" key="2">
    <source>
        <dbReference type="EMBL" id="TPG23533.1"/>
    </source>
</evidence>
<dbReference type="RefSeq" id="WP_140845025.1">
    <property type="nucleotide sequence ID" value="NZ_RCZI01000009.1"/>
</dbReference>
<comment type="caution">
    <text evidence="2">The sequence shown here is derived from an EMBL/GenBank/DDBJ whole genome shotgun (WGS) entry which is preliminary data.</text>
</comment>
<evidence type="ECO:0000313" key="3">
    <source>
        <dbReference type="Proteomes" id="UP000319212"/>
    </source>
</evidence>
<dbReference type="EMBL" id="RCZI01000009">
    <property type="protein sequence ID" value="TPG23533.1"/>
    <property type="molecule type" value="Genomic_DNA"/>
</dbReference>
<sequence length="85" mass="9298">MTKDLAKNPADTPSCREQLRIAEEEGRYLPQRGRRKPAEAQDATLGEDDACAPERADGHPVPEKPDEPQAPDPAARGRDAPVDVR</sequence>
<feature type="compositionally biased region" description="Basic and acidic residues" evidence="1">
    <location>
        <begin position="52"/>
        <end position="67"/>
    </location>
</feature>
<proteinExistence type="predicted"/>
<dbReference type="AlphaFoldDB" id="A0A502DEE4"/>
<evidence type="ECO:0000256" key="1">
    <source>
        <dbReference type="SAM" id="MobiDB-lite"/>
    </source>
</evidence>
<name>A0A502DEE4_9BURK</name>
<reference evidence="2 3" key="1">
    <citation type="journal article" date="2019" name="Environ. Microbiol.">
        <title>Species interactions and distinct microbial communities in high Arctic permafrost affected cryosols are associated with the CH4 and CO2 gas fluxes.</title>
        <authorList>
            <person name="Altshuler I."/>
            <person name="Hamel J."/>
            <person name="Turney S."/>
            <person name="Magnuson E."/>
            <person name="Levesque R."/>
            <person name="Greer C."/>
            <person name="Whyte L.G."/>
        </authorList>
    </citation>
    <scope>NUCLEOTIDE SEQUENCE [LARGE SCALE GENOMIC DNA]</scope>
    <source>
        <strain evidence="2 3">S06.C</strain>
    </source>
</reference>
<feature type="compositionally biased region" description="Basic and acidic residues" evidence="1">
    <location>
        <begin position="75"/>
        <end position="85"/>
    </location>
</feature>
<protein>
    <submittedName>
        <fullName evidence="2">Uncharacterized protein</fullName>
    </submittedName>
</protein>
<accession>A0A502DEE4</accession>
<feature type="compositionally biased region" description="Basic and acidic residues" evidence="1">
    <location>
        <begin position="17"/>
        <end position="27"/>
    </location>
</feature>